<keyword evidence="2" id="KW-1185">Reference proteome</keyword>
<dbReference type="Gene3D" id="6.10.280.50">
    <property type="match status" value="1"/>
</dbReference>
<reference evidence="1 2" key="1">
    <citation type="submission" date="2019-08" db="EMBL/GenBank/DDBJ databases">
        <title>Hyperibacter terrae gen. nov., sp. nov. and Hyperibacter viscosus sp. nov., two new members in the family Rhodospirillaceae isolated from the rhizosphere of Hypericum perforatum.</title>
        <authorList>
            <person name="Noviana Z."/>
        </authorList>
    </citation>
    <scope>NUCLEOTIDE SEQUENCE [LARGE SCALE GENOMIC DNA]</scope>
    <source>
        <strain evidence="1 2">R5959</strain>
    </source>
</reference>
<protein>
    <recommendedName>
        <fullName evidence="3">DUF465 domain-containing protein</fullName>
    </recommendedName>
</protein>
<name>A0A5J6N2S5_9PROT</name>
<dbReference type="Pfam" id="PF04325">
    <property type="entry name" value="DUF465"/>
    <property type="match status" value="1"/>
</dbReference>
<sequence>MSATEHVEALKAKHSDLDKLIAEEESRPHPDDIRITELKRQKLKIKDEINHLAPH</sequence>
<dbReference type="InterPro" id="IPR038444">
    <property type="entry name" value="DUF465_sf"/>
</dbReference>
<dbReference type="AlphaFoldDB" id="A0A5J6N2S5"/>
<evidence type="ECO:0008006" key="3">
    <source>
        <dbReference type="Google" id="ProtNLM"/>
    </source>
</evidence>
<dbReference type="KEGG" id="hadh:FRZ61_39820"/>
<gene>
    <name evidence="1" type="ORF">FRZ61_39820</name>
</gene>
<accession>A0A5J6N2S5</accession>
<proteinExistence type="predicted"/>
<dbReference type="RefSeq" id="WP_151119358.1">
    <property type="nucleotide sequence ID" value="NZ_CP042582.1"/>
</dbReference>
<dbReference type="InterPro" id="IPR007420">
    <property type="entry name" value="DUF465"/>
</dbReference>
<dbReference type="Proteomes" id="UP000325797">
    <property type="component" value="Chromosome"/>
</dbReference>
<evidence type="ECO:0000313" key="2">
    <source>
        <dbReference type="Proteomes" id="UP000325797"/>
    </source>
</evidence>
<dbReference type="OrthoDB" id="7362854at2"/>
<dbReference type="EMBL" id="CP042582">
    <property type="protein sequence ID" value="QEX24041.1"/>
    <property type="molecule type" value="Genomic_DNA"/>
</dbReference>
<evidence type="ECO:0000313" key="1">
    <source>
        <dbReference type="EMBL" id="QEX24041.1"/>
    </source>
</evidence>
<organism evidence="1 2">
    <name type="scientific">Hypericibacter adhaerens</name>
    <dbReference type="NCBI Taxonomy" id="2602016"/>
    <lineage>
        <taxon>Bacteria</taxon>
        <taxon>Pseudomonadati</taxon>
        <taxon>Pseudomonadota</taxon>
        <taxon>Alphaproteobacteria</taxon>
        <taxon>Rhodospirillales</taxon>
        <taxon>Dongiaceae</taxon>
        <taxon>Hypericibacter</taxon>
    </lineage>
</organism>